<name>A0A7S1XV65_9STRA</name>
<accession>A0A7S1XV65</accession>
<dbReference type="PANTHER" id="PTHR35514:SF1">
    <property type="entry name" value="THYLAKOID LUMENAL 15.0 KDA PROTEIN 2, CHLOROPLASTIC"/>
    <property type="match status" value="1"/>
</dbReference>
<proteinExistence type="predicted"/>
<evidence type="ECO:0008006" key="2">
    <source>
        <dbReference type="Google" id="ProtNLM"/>
    </source>
</evidence>
<evidence type="ECO:0000313" key="1">
    <source>
        <dbReference type="EMBL" id="CAD9262809.1"/>
    </source>
</evidence>
<protein>
    <recommendedName>
        <fullName evidence="2">TPM domain-containing protein</fullName>
    </recommendedName>
</protein>
<organism evidence="1">
    <name type="scientific">Phaeomonas parva</name>
    <dbReference type="NCBI Taxonomy" id="124430"/>
    <lineage>
        <taxon>Eukaryota</taxon>
        <taxon>Sar</taxon>
        <taxon>Stramenopiles</taxon>
        <taxon>Ochrophyta</taxon>
        <taxon>Pinguiophyceae</taxon>
        <taxon>Pinguiochrysidales</taxon>
        <taxon>Pinguiochrysidaceae</taxon>
        <taxon>Phaeomonas</taxon>
    </lineage>
</organism>
<sequence>MMRRGQVLVGAILAAMCCVGSPLAWGPRSRVSGADRRQALGISAGVLIAGLTSAGQAANARPEGVNKPELLPKEKVNVIDLEKLLTTGQRNKLQELTVETEKSTGVKLRILTQRYPETPGLAIKDYWGVDENTIVIVADKGGFGRKY</sequence>
<reference evidence="1" key="1">
    <citation type="submission" date="2021-01" db="EMBL/GenBank/DDBJ databases">
        <authorList>
            <person name="Corre E."/>
            <person name="Pelletier E."/>
            <person name="Niang G."/>
            <person name="Scheremetjew M."/>
            <person name="Finn R."/>
            <person name="Kale V."/>
            <person name="Holt S."/>
            <person name="Cochrane G."/>
            <person name="Meng A."/>
            <person name="Brown T."/>
            <person name="Cohen L."/>
        </authorList>
    </citation>
    <scope>NUCLEOTIDE SEQUENCE</scope>
    <source>
        <strain evidence="1">CCMP2877</strain>
    </source>
</reference>
<dbReference type="EMBL" id="HBGJ01033467">
    <property type="protein sequence ID" value="CAD9262809.1"/>
    <property type="molecule type" value="Transcribed_RNA"/>
</dbReference>
<gene>
    <name evidence="1" type="ORF">PPAR1163_LOCUS21192</name>
</gene>
<dbReference type="AlphaFoldDB" id="A0A7S1XV65"/>
<dbReference type="PANTHER" id="PTHR35514">
    <property type="entry name" value="THYLAKOID LUMENAL 15.0 KDA PROTEIN 2, CHLOROPLASTIC"/>
    <property type="match status" value="1"/>
</dbReference>